<proteinExistence type="predicted"/>
<evidence type="ECO:0000313" key="2">
    <source>
        <dbReference type="EnsemblPlants" id="OGLUM02G39030.2"/>
    </source>
</evidence>
<organism evidence="2">
    <name type="scientific">Oryza glumipatula</name>
    <dbReference type="NCBI Taxonomy" id="40148"/>
    <lineage>
        <taxon>Eukaryota</taxon>
        <taxon>Viridiplantae</taxon>
        <taxon>Streptophyta</taxon>
        <taxon>Embryophyta</taxon>
        <taxon>Tracheophyta</taxon>
        <taxon>Spermatophyta</taxon>
        <taxon>Magnoliopsida</taxon>
        <taxon>Liliopsida</taxon>
        <taxon>Poales</taxon>
        <taxon>Poaceae</taxon>
        <taxon>BOP clade</taxon>
        <taxon>Oryzoideae</taxon>
        <taxon>Oryzeae</taxon>
        <taxon>Oryzinae</taxon>
        <taxon>Oryza</taxon>
    </lineage>
</organism>
<sequence>MILQESRNPRIHILRKYTASVHLDIGDLCILVLPGLDHRIISGTGGVLITAELFRLLHKTFTKPRKKEKDGCKKERDGGGHETGMRPQVK</sequence>
<feature type="compositionally biased region" description="Basic and acidic residues" evidence="1">
    <location>
        <begin position="67"/>
        <end position="84"/>
    </location>
</feature>
<protein>
    <submittedName>
        <fullName evidence="2">Uncharacterized protein</fullName>
    </submittedName>
</protein>
<evidence type="ECO:0000256" key="1">
    <source>
        <dbReference type="SAM" id="MobiDB-lite"/>
    </source>
</evidence>
<dbReference type="EnsemblPlants" id="OGLUM02G39030.2">
    <property type="protein sequence ID" value="OGLUM02G39030.2"/>
    <property type="gene ID" value="OGLUM02G39030"/>
</dbReference>
<name>A0A0D9Z0E0_9ORYZ</name>
<evidence type="ECO:0000313" key="3">
    <source>
        <dbReference type="Proteomes" id="UP000026961"/>
    </source>
</evidence>
<reference evidence="2" key="2">
    <citation type="submission" date="2018-05" db="EMBL/GenBank/DDBJ databases">
        <title>OgluRS3 (Oryza glumaepatula Reference Sequence Version 3).</title>
        <authorList>
            <person name="Zhang J."/>
            <person name="Kudrna D."/>
            <person name="Lee S."/>
            <person name="Talag J."/>
            <person name="Welchert J."/>
            <person name="Wing R.A."/>
        </authorList>
    </citation>
    <scope>NUCLEOTIDE SEQUENCE [LARGE SCALE GENOMIC DNA]</scope>
</reference>
<dbReference type="Gramene" id="OGLUM02G39030.2">
    <property type="protein sequence ID" value="OGLUM02G39030.2"/>
    <property type="gene ID" value="OGLUM02G39030"/>
</dbReference>
<reference evidence="2" key="1">
    <citation type="submission" date="2015-04" db="UniProtKB">
        <authorList>
            <consortium name="EnsemblPlants"/>
        </authorList>
    </citation>
    <scope>IDENTIFICATION</scope>
</reference>
<accession>A0A0D9Z0E0</accession>
<dbReference type="AlphaFoldDB" id="A0A0D9Z0E0"/>
<feature type="region of interest" description="Disordered" evidence="1">
    <location>
        <begin position="64"/>
        <end position="90"/>
    </location>
</feature>
<keyword evidence="3" id="KW-1185">Reference proteome</keyword>
<dbReference type="Proteomes" id="UP000026961">
    <property type="component" value="Chromosome 2"/>
</dbReference>